<dbReference type="InterPro" id="IPR001789">
    <property type="entry name" value="Sig_transdc_resp-reg_receiver"/>
</dbReference>
<dbReference type="InterPro" id="IPR011006">
    <property type="entry name" value="CheY-like_superfamily"/>
</dbReference>
<dbReference type="GO" id="GO:0003700">
    <property type="term" value="F:DNA-binding transcription factor activity"/>
    <property type="evidence" value="ECO:0007669"/>
    <property type="project" value="InterPro"/>
</dbReference>
<evidence type="ECO:0000256" key="3">
    <source>
        <dbReference type="ARBA" id="ARBA00022553"/>
    </source>
</evidence>
<dbReference type="Gene3D" id="1.10.10.10">
    <property type="entry name" value="Winged helix-like DNA-binding domain superfamily/Winged helix DNA-binding domain"/>
    <property type="match status" value="1"/>
</dbReference>
<keyword evidence="6" id="KW-0238">DNA-binding</keyword>
<dbReference type="SUPFAM" id="SSF46785">
    <property type="entry name" value="Winged helix' DNA-binding domain"/>
    <property type="match status" value="1"/>
</dbReference>
<protein>
    <submittedName>
        <fullName evidence="11">Two-component system response regulator</fullName>
    </submittedName>
</protein>
<evidence type="ECO:0000256" key="7">
    <source>
        <dbReference type="ARBA" id="ARBA00023159"/>
    </source>
</evidence>
<evidence type="ECO:0000256" key="6">
    <source>
        <dbReference type="ARBA" id="ARBA00023125"/>
    </source>
</evidence>
<dbReference type="STRING" id="1714016.BA724_15515"/>
<keyword evidence="12" id="KW-1185">Reference proteome</keyword>
<dbReference type="InterPro" id="IPR036388">
    <property type="entry name" value="WH-like_DNA-bd_sf"/>
</dbReference>
<dbReference type="PROSITE" id="PS50110">
    <property type="entry name" value="RESPONSE_REGULATORY"/>
    <property type="match status" value="1"/>
</dbReference>
<dbReference type="GO" id="GO:0000156">
    <property type="term" value="F:phosphorelay response regulator activity"/>
    <property type="evidence" value="ECO:0007669"/>
    <property type="project" value="TreeGrafter"/>
</dbReference>
<dbReference type="Pfam" id="PF00072">
    <property type="entry name" value="Response_reg"/>
    <property type="match status" value="1"/>
</dbReference>
<dbReference type="SMART" id="SM00448">
    <property type="entry name" value="REC"/>
    <property type="match status" value="1"/>
</dbReference>
<keyword evidence="2" id="KW-0963">Cytoplasm</keyword>
<reference evidence="11 12" key="1">
    <citation type="submission" date="2016-06" db="EMBL/GenBank/DDBJ databases">
        <title>Domibacillus iocasae genome sequencing.</title>
        <authorList>
            <person name="Verma A."/>
            <person name="Pal Y."/>
            <person name="Ojha A.K."/>
            <person name="Krishnamurthi S."/>
        </authorList>
    </citation>
    <scope>NUCLEOTIDE SEQUENCE [LARGE SCALE GENOMIC DNA]</scope>
    <source>
        <strain evidence="11 12">DSM 29979</strain>
    </source>
</reference>
<dbReference type="CDD" id="cd19925">
    <property type="entry name" value="REC_citrate_TCS"/>
    <property type="match status" value="1"/>
</dbReference>
<evidence type="ECO:0000256" key="2">
    <source>
        <dbReference type="ARBA" id="ARBA00022490"/>
    </source>
</evidence>
<comment type="subcellular location">
    <subcellularLocation>
        <location evidence="1">Cytoplasm</location>
    </subcellularLocation>
</comment>
<keyword evidence="7" id="KW-0010">Activator</keyword>
<dbReference type="PIRSF" id="PIRSF006171">
    <property type="entry name" value="RR_citrat_malat"/>
    <property type="match status" value="1"/>
</dbReference>
<keyword evidence="8" id="KW-0804">Transcription</keyword>
<evidence type="ECO:0000259" key="10">
    <source>
        <dbReference type="PROSITE" id="PS50110"/>
    </source>
</evidence>
<keyword evidence="4" id="KW-0902">Two-component regulatory system</keyword>
<evidence type="ECO:0000256" key="4">
    <source>
        <dbReference type="ARBA" id="ARBA00023012"/>
    </source>
</evidence>
<comment type="caution">
    <text evidence="11">The sequence shown here is derived from an EMBL/GenBank/DDBJ whole genome shotgun (WGS) entry which is preliminary data.</text>
</comment>
<accession>A0A1E7DT40</accession>
<feature type="domain" description="Response regulatory" evidence="10">
    <location>
        <begin position="3"/>
        <end position="119"/>
    </location>
</feature>
<dbReference type="OrthoDB" id="9759232at2"/>
<dbReference type="GO" id="GO:0003677">
    <property type="term" value="F:DNA binding"/>
    <property type="evidence" value="ECO:0007669"/>
    <property type="project" value="UniProtKB-KW"/>
</dbReference>
<dbReference type="InterPro" id="IPR051271">
    <property type="entry name" value="2C-system_Tx_regulators"/>
</dbReference>
<gene>
    <name evidence="11" type="ORF">BA724_15515</name>
</gene>
<evidence type="ECO:0000256" key="5">
    <source>
        <dbReference type="ARBA" id="ARBA00023015"/>
    </source>
</evidence>
<feature type="modified residue" description="4-aspartylphosphate" evidence="9">
    <location>
        <position position="54"/>
    </location>
</feature>
<evidence type="ECO:0000313" key="11">
    <source>
        <dbReference type="EMBL" id="OES46253.1"/>
    </source>
</evidence>
<organism evidence="11 12">
    <name type="scientific">Domibacillus iocasae</name>
    <dbReference type="NCBI Taxonomy" id="1714016"/>
    <lineage>
        <taxon>Bacteria</taxon>
        <taxon>Bacillati</taxon>
        <taxon>Bacillota</taxon>
        <taxon>Bacilli</taxon>
        <taxon>Bacillales</taxon>
        <taxon>Bacillaceae</taxon>
        <taxon>Domibacillus</taxon>
    </lineage>
</organism>
<dbReference type="EMBL" id="MAMP01000004">
    <property type="protein sequence ID" value="OES46253.1"/>
    <property type="molecule type" value="Genomic_DNA"/>
</dbReference>
<dbReference type="AlphaFoldDB" id="A0A1E7DT40"/>
<name>A0A1E7DT40_9BACI</name>
<dbReference type="PANTHER" id="PTHR45526">
    <property type="entry name" value="TRANSCRIPTIONAL REGULATORY PROTEIN DPIA"/>
    <property type="match status" value="1"/>
</dbReference>
<proteinExistence type="predicted"/>
<evidence type="ECO:0000256" key="8">
    <source>
        <dbReference type="ARBA" id="ARBA00023163"/>
    </source>
</evidence>
<dbReference type="Proteomes" id="UP000095658">
    <property type="component" value="Unassembled WGS sequence"/>
</dbReference>
<dbReference type="Gene3D" id="3.40.50.2300">
    <property type="match status" value="1"/>
</dbReference>
<dbReference type="GO" id="GO:0005737">
    <property type="term" value="C:cytoplasm"/>
    <property type="evidence" value="ECO:0007669"/>
    <property type="project" value="UniProtKB-SubCell"/>
</dbReference>
<evidence type="ECO:0000313" key="12">
    <source>
        <dbReference type="Proteomes" id="UP000095658"/>
    </source>
</evidence>
<dbReference type="SUPFAM" id="SSF52172">
    <property type="entry name" value="CheY-like"/>
    <property type="match status" value="1"/>
</dbReference>
<dbReference type="InterPro" id="IPR024187">
    <property type="entry name" value="Sig_transdc_resp-reg_cit/mal"/>
</dbReference>
<evidence type="ECO:0000256" key="9">
    <source>
        <dbReference type="PROSITE-ProRule" id="PRU00169"/>
    </source>
</evidence>
<keyword evidence="3 9" id="KW-0597">Phosphoprotein</keyword>
<dbReference type="InterPro" id="IPR006793">
    <property type="entry name" value="FaeA"/>
</dbReference>
<dbReference type="RefSeq" id="WP_069937153.1">
    <property type="nucleotide sequence ID" value="NZ_MAMP01000004.1"/>
</dbReference>
<dbReference type="InterPro" id="IPR036390">
    <property type="entry name" value="WH_DNA-bd_sf"/>
</dbReference>
<evidence type="ECO:0000256" key="1">
    <source>
        <dbReference type="ARBA" id="ARBA00004496"/>
    </source>
</evidence>
<keyword evidence="5" id="KW-0805">Transcription regulation</keyword>
<dbReference type="PANTHER" id="PTHR45526:SF1">
    <property type="entry name" value="TRANSCRIPTIONAL REGULATORY PROTEIN DCUR-RELATED"/>
    <property type="match status" value="1"/>
</dbReference>
<sequence length="223" mass="25462">MIKVLLIEDDLMVQEVNKEFINRVDGFEVIGIAGNGIEGMEQIRRMSPDLVIIDLYMPMMDGLETLHLLRKESHPVDVIVITAASDLHTVRQVIQQGAFDYIMKPFKFARIKQALENYRAFQNRLRDDGKISQSELDELLFQKEQDEDLKSLPKGLNTVTLQKIISYLNQIDTSVSAEEVAEGVGAARVTVRRYLDYLEKSGKVQIDIQYGGIGRPMNRYRLS</sequence>
<dbReference type="Pfam" id="PF04703">
    <property type="entry name" value="FaeA"/>
    <property type="match status" value="1"/>
</dbReference>